<dbReference type="Proteomes" id="UP000283633">
    <property type="component" value="Unassembled WGS sequence"/>
</dbReference>
<accession>A0A3R8LKJ9</accession>
<gene>
    <name evidence="2" type="ORF">D1831_05775</name>
</gene>
<keyword evidence="1" id="KW-0732">Signal</keyword>
<evidence type="ECO:0000313" key="2">
    <source>
        <dbReference type="EMBL" id="RRK10811.1"/>
    </source>
</evidence>
<dbReference type="RefSeq" id="WP_125071980.1">
    <property type="nucleotide sequence ID" value="NZ_QWZQ01000014.1"/>
</dbReference>
<dbReference type="OrthoDB" id="2276332at2"/>
<name>A0A3R8LKJ9_9LACO</name>
<sequence length="374" mass="41455">MKKWQRQLSAVALTTVLGLGGVVTAASAATYNQKGNALANYNVKKYKTVKNKNYYQKAYAYQAAPNYNRGGLYQTKPGTIKRTAGTVKTLKFKTNVYLPVTYATSGDWGNPQSEVLSKSGKTLYTLVMLNKGTQTGRIVKYNLGKLRSKFNISTTNMTALRRATYDKSVNQLTATDRQILKYVKVGPTFNAGHGQSLAQNPKTGELWFVGAAAVHANVQRVSTKTLKPNKRINFTLKSTVAMGENLTFDKKGNAYFYTYSNGGWAPKNTLKIYKGKINKKSVKFHLIMQGLRHNPGWKSQSIAYNAKNNRLYFVSNSSISSVPVSKLGKLKAKDVKAVKLSGKREFEGLQFDKKGAGYLLVNRGSEILKTTNKF</sequence>
<proteinExistence type="predicted"/>
<organism evidence="2 3">
    <name type="scientific">Lactiplantibacillus garii</name>
    <dbReference type="NCBI Taxonomy" id="2306423"/>
    <lineage>
        <taxon>Bacteria</taxon>
        <taxon>Bacillati</taxon>
        <taxon>Bacillota</taxon>
        <taxon>Bacilli</taxon>
        <taxon>Lactobacillales</taxon>
        <taxon>Lactobacillaceae</taxon>
        <taxon>Lactiplantibacillus</taxon>
    </lineage>
</organism>
<evidence type="ECO:0008006" key="4">
    <source>
        <dbReference type="Google" id="ProtNLM"/>
    </source>
</evidence>
<evidence type="ECO:0000256" key="1">
    <source>
        <dbReference type="SAM" id="SignalP"/>
    </source>
</evidence>
<keyword evidence="3" id="KW-1185">Reference proteome</keyword>
<protein>
    <recommendedName>
        <fullName evidence="4">Extracellular protein</fullName>
    </recommendedName>
</protein>
<comment type="caution">
    <text evidence="2">The sequence shown here is derived from an EMBL/GenBank/DDBJ whole genome shotgun (WGS) entry which is preliminary data.</text>
</comment>
<dbReference type="SUPFAM" id="SSF75011">
    <property type="entry name" value="3-carboxy-cis,cis-mucoante lactonizing enzyme"/>
    <property type="match status" value="1"/>
</dbReference>
<evidence type="ECO:0000313" key="3">
    <source>
        <dbReference type="Proteomes" id="UP000283633"/>
    </source>
</evidence>
<reference evidence="2 3" key="1">
    <citation type="submission" date="2018-08" db="EMBL/GenBank/DDBJ databases">
        <title>Genome Lactobacillus garii FI11369.</title>
        <authorList>
            <person name="Diaz M."/>
            <person name="Narbad A."/>
        </authorList>
    </citation>
    <scope>NUCLEOTIDE SEQUENCE [LARGE SCALE GENOMIC DNA]</scope>
    <source>
        <strain evidence="2 3">FI11369</strain>
    </source>
</reference>
<feature type="signal peptide" evidence="1">
    <location>
        <begin position="1"/>
        <end position="28"/>
    </location>
</feature>
<dbReference type="EMBL" id="QWZQ01000014">
    <property type="protein sequence ID" value="RRK10811.1"/>
    <property type="molecule type" value="Genomic_DNA"/>
</dbReference>
<feature type="chain" id="PRO_5018587016" description="Extracellular protein" evidence="1">
    <location>
        <begin position="29"/>
        <end position="374"/>
    </location>
</feature>
<dbReference type="AlphaFoldDB" id="A0A3R8LKJ9"/>